<dbReference type="PANTHER" id="PTHR14817">
    <property type="entry name" value="COILED-COIL DOMAIN-CONTAINING PROTEIN 15"/>
    <property type="match status" value="1"/>
</dbReference>
<accession>A0AAN9AS35</accession>
<dbReference type="AlphaFoldDB" id="A0AAN9AS35"/>
<feature type="compositionally biased region" description="Polar residues" evidence="1">
    <location>
        <begin position="293"/>
        <end position="302"/>
    </location>
</feature>
<feature type="compositionally biased region" description="Acidic residues" evidence="1">
    <location>
        <begin position="237"/>
        <end position="249"/>
    </location>
</feature>
<feature type="compositionally biased region" description="Polar residues" evidence="1">
    <location>
        <begin position="273"/>
        <end position="283"/>
    </location>
</feature>
<organism evidence="2 3">
    <name type="scientific">Littorina saxatilis</name>
    <dbReference type="NCBI Taxonomy" id="31220"/>
    <lineage>
        <taxon>Eukaryota</taxon>
        <taxon>Metazoa</taxon>
        <taxon>Spiralia</taxon>
        <taxon>Lophotrochozoa</taxon>
        <taxon>Mollusca</taxon>
        <taxon>Gastropoda</taxon>
        <taxon>Caenogastropoda</taxon>
        <taxon>Littorinimorpha</taxon>
        <taxon>Littorinoidea</taxon>
        <taxon>Littorinidae</taxon>
        <taxon>Littorina</taxon>
    </lineage>
</organism>
<feature type="compositionally biased region" description="Basic and acidic residues" evidence="1">
    <location>
        <begin position="212"/>
        <end position="236"/>
    </location>
</feature>
<evidence type="ECO:0008006" key="4">
    <source>
        <dbReference type="Google" id="ProtNLM"/>
    </source>
</evidence>
<name>A0AAN9AS35_9CAEN</name>
<dbReference type="EMBL" id="JBAMIC010000022">
    <property type="protein sequence ID" value="KAK7091986.1"/>
    <property type="molecule type" value="Genomic_DNA"/>
</dbReference>
<dbReference type="PANTHER" id="PTHR14817:SF2">
    <property type="entry name" value="COILED-COIL DOMAIN-CONTAINING PROTEIN 15"/>
    <property type="match status" value="1"/>
</dbReference>
<feature type="region of interest" description="Disordered" evidence="1">
    <location>
        <begin position="359"/>
        <end position="402"/>
    </location>
</feature>
<protein>
    <recommendedName>
        <fullName evidence="4">Coiled-coil domain-containing protein 15</fullName>
    </recommendedName>
</protein>
<dbReference type="Proteomes" id="UP001374579">
    <property type="component" value="Unassembled WGS sequence"/>
</dbReference>
<dbReference type="InterPro" id="IPR037693">
    <property type="entry name" value="CCDC15"/>
</dbReference>
<feature type="compositionally biased region" description="Acidic residues" evidence="1">
    <location>
        <begin position="328"/>
        <end position="343"/>
    </location>
</feature>
<gene>
    <name evidence="2" type="ORF">V1264_009598</name>
</gene>
<evidence type="ECO:0000313" key="2">
    <source>
        <dbReference type="EMBL" id="KAK7091986.1"/>
    </source>
</evidence>
<evidence type="ECO:0000256" key="1">
    <source>
        <dbReference type="SAM" id="MobiDB-lite"/>
    </source>
</evidence>
<feature type="region of interest" description="Disordered" evidence="1">
    <location>
        <begin position="420"/>
        <end position="465"/>
    </location>
</feature>
<comment type="caution">
    <text evidence="2">The sequence shown here is derived from an EMBL/GenBank/DDBJ whole genome shotgun (WGS) entry which is preliminary data.</text>
</comment>
<keyword evidence="3" id="KW-1185">Reference proteome</keyword>
<reference evidence="2 3" key="1">
    <citation type="submission" date="2024-02" db="EMBL/GenBank/DDBJ databases">
        <title>Chromosome-scale genome assembly of the rough periwinkle Littorina saxatilis.</title>
        <authorList>
            <person name="De Jode A."/>
            <person name="Faria R."/>
            <person name="Formenti G."/>
            <person name="Sims Y."/>
            <person name="Smith T.P."/>
            <person name="Tracey A."/>
            <person name="Wood J.M.D."/>
            <person name="Zagrodzka Z.B."/>
            <person name="Johannesson K."/>
            <person name="Butlin R.K."/>
            <person name="Leder E.H."/>
        </authorList>
    </citation>
    <scope>NUCLEOTIDE SEQUENCE [LARGE SCALE GENOMIC DNA]</scope>
    <source>
        <strain evidence="2">Snail1</strain>
        <tissue evidence="2">Muscle</tissue>
    </source>
</reference>
<sequence>MAADGMTATYRAATLRKVMKPVISSDIMGNRNVEVKPVGAWAEPALCYESRRRMPDAVRAAQREEDRIMAVQADKAAKLRQFQDDVKRRVRQVNKTKHKQLLQKDCEQMEKQHDQVKSSLRASDYLMERKDRVVSHPAAVIPQQPVHAPHFSTDTGGEPSKPGRKKVFEKHNRQVHGFTSAARQKLSGRQVDNRDREETLPGGHWASGDWGSEERRREGAAENHSSQRVDHLHSDSDSDDTDSTEECEAEERAKYFTLPPQSAGRPGLARHTQGYTLPPQSSGRPGHTRHTQGYRSHSDNNTNYTDNNKRHTNNNTNHTENDARHTEDEQDEEDCDEEKDDDAEYEARLQRVRSGLRSVLSTTQCGNRKSHGKKGSRSIQQASSAPDLRSGANEIKEKRRQGQQKLNYLRLYSDLERQAVRDTQRRKQQRAQIRKLKEEKEVRRKQEEDNARRLVEPRDPVTGETSVEADLLQQLERSHLQEVQHEHNEQRQRQLDTTRYLEALRTNLREKMRKQGVELPALCCCGETLWDTHPDTCANNCFYYRNHRAYARALQSLLTSSLLI</sequence>
<feature type="compositionally biased region" description="Basic and acidic residues" evidence="1">
    <location>
        <begin position="435"/>
        <end position="461"/>
    </location>
</feature>
<evidence type="ECO:0000313" key="3">
    <source>
        <dbReference type="Proteomes" id="UP001374579"/>
    </source>
</evidence>
<proteinExistence type="predicted"/>
<dbReference type="GO" id="GO:0005813">
    <property type="term" value="C:centrosome"/>
    <property type="evidence" value="ECO:0007669"/>
    <property type="project" value="TreeGrafter"/>
</dbReference>
<feature type="region of interest" description="Disordered" evidence="1">
    <location>
        <begin position="142"/>
        <end position="343"/>
    </location>
</feature>